<dbReference type="GeneID" id="93346524"/>
<reference evidence="1 2" key="1">
    <citation type="submission" date="2018-06" db="EMBL/GenBank/DDBJ databases">
        <authorList>
            <consortium name="Pathogen Informatics"/>
            <person name="Doyle S."/>
        </authorList>
    </citation>
    <scope>NUCLEOTIDE SEQUENCE [LARGE SCALE GENOMIC DNA]</scope>
    <source>
        <strain evidence="1 2">NCTC10343</strain>
    </source>
</reference>
<proteinExistence type="predicted"/>
<name>A0A378Y1A1_PAEPO</name>
<dbReference type="Proteomes" id="UP000254400">
    <property type="component" value="Unassembled WGS sequence"/>
</dbReference>
<evidence type="ECO:0000313" key="2">
    <source>
        <dbReference type="Proteomes" id="UP000254400"/>
    </source>
</evidence>
<dbReference type="AlphaFoldDB" id="A0A378Y1A1"/>
<sequence>MFIMFVYANGKCYNGGMGIRGDLTELHKKATEISKKIFTQNPHAEVSTKILKYI</sequence>
<evidence type="ECO:0000313" key="1">
    <source>
        <dbReference type="EMBL" id="SUA70300.1"/>
    </source>
</evidence>
<accession>A0A378Y1A1</accession>
<dbReference type="RefSeq" id="WP_019687693.1">
    <property type="nucleotide sequence ID" value="NZ_CP036496.1"/>
</dbReference>
<organism evidence="1 2">
    <name type="scientific">Paenibacillus polymyxa</name>
    <name type="common">Bacillus polymyxa</name>
    <dbReference type="NCBI Taxonomy" id="1406"/>
    <lineage>
        <taxon>Bacteria</taxon>
        <taxon>Bacillati</taxon>
        <taxon>Bacillota</taxon>
        <taxon>Bacilli</taxon>
        <taxon>Bacillales</taxon>
        <taxon>Paenibacillaceae</taxon>
        <taxon>Paenibacillus</taxon>
    </lineage>
</organism>
<protein>
    <submittedName>
        <fullName evidence="1">Uncharacterized protein</fullName>
    </submittedName>
</protein>
<gene>
    <name evidence="1" type="ORF">NCTC10343_03171</name>
</gene>
<dbReference type="EMBL" id="UGSC01000001">
    <property type="protein sequence ID" value="SUA70300.1"/>
    <property type="molecule type" value="Genomic_DNA"/>
</dbReference>